<dbReference type="EMBL" id="SNSC02000014">
    <property type="protein sequence ID" value="TID18503.1"/>
    <property type="molecule type" value="Genomic_DNA"/>
</dbReference>
<feature type="compositionally biased region" description="Basic and acidic residues" evidence="1">
    <location>
        <begin position="23"/>
        <end position="33"/>
    </location>
</feature>
<feature type="region of interest" description="Disordered" evidence="1">
    <location>
        <begin position="189"/>
        <end position="211"/>
    </location>
</feature>
<evidence type="ECO:0000313" key="2">
    <source>
        <dbReference type="EMBL" id="TID18503.1"/>
    </source>
</evidence>
<dbReference type="AlphaFoldDB" id="A0A4Z1NY88"/>
<dbReference type="STRING" id="86259.A0A4Z1NY88"/>
<protein>
    <submittedName>
        <fullName evidence="2">U3 small nucleolar ribonucleoprotein</fullName>
    </submittedName>
</protein>
<feature type="region of interest" description="Disordered" evidence="1">
    <location>
        <begin position="18"/>
        <end position="37"/>
    </location>
</feature>
<sequence length="266" mass="30364">MSVFGSIRGRASSIRLTPQDIELSPKPRQDERPPRRRPLYTVIPGESDPIIAQFIADMIEFITPYDELIPALYQTYTPTVYDNDDEDRLISPLQRLWIRRCILLEEYDYLSSFEMRCCLHQNFQEQTLKDVRALQEINILVLVDYFKTLARETQHEFAPRTELELVSIHYRALRGHMFDVPVALSFTRERSSNDSSTSGSSSNRSSTGDVHASGLINESRLAIAPLLPGHLLPIRSRVEEPRGGAGNLDYFPDKSLDEITTQPPPC</sequence>
<evidence type="ECO:0000256" key="1">
    <source>
        <dbReference type="SAM" id="MobiDB-lite"/>
    </source>
</evidence>
<name>A0A4Z1NY88_9PEZI</name>
<proteinExistence type="predicted"/>
<feature type="region of interest" description="Disordered" evidence="1">
    <location>
        <begin position="242"/>
        <end position="266"/>
    </location>
</feature>
<keyword evidence="2" id="KW-0687">Ribonucleoprotein</keyword>
<keyword evidence="3" id="KW-1185">Reference proteome</keyword>
<feature type="compositionally biased region" description="Low complexity" evidence="1">
    <location>
        <begin position="193"/>
        <end position="209"/>
    </location>
</feature>
<dbReference type="GO" id="GO:1990904">
    <property type="term" value="C:ribonucleoprotein complex"/>
    <property type="evidence" value="ECO:0007669"/>
    <property type="project" value="UniProtKB-KW"/>
</dbReference>
<reference evidence="2 3" key="1">
    <citation type="submission" date="2019-04" db="EMBL/GenBank/DDBJ databases">
        <title>High contiguity whole genome sequence and gene annotation resource for two Venturia nashicola isolates.</title>
        <authorList>
            <person name="Prokchorchik M."/>
            <person name="Won K."/>
            <person name="Lee Y."/>
            <person name="Choi E.D."/>
            <person name="Segonzac C."/>
            <person name="Sohn K.H."/>
        </authorList>
    </citation>
    <scope>NUCLEOTIDE SEQUENCE [LARGE SCALE GENOMIC DNA]</scope>
    <source>
        <strain evidence="2 3">PRI2</strain>
    </source>
</reference>
<gene>
    <name evidence="2" type="ORF">E6O75_ATG06579</name>
</gene>
<accession>A0A4Z1NY88</accession>
<organism evidence="2 3">
    <name type="scientific">Venturia nashicola</name>
    <dbReference type="NCBI Taxonomy" id="86259"/>
    <lineage>
        <taxon>Eukaryota</taxon>
        <taxon>Fungi</taxon>
        <taxon>Dikarya</taxon>
        <taxon>Ascomycota</taxon>
        <taxon>Pezizomycotina</taxon>
        <taxon>Dothideomycetes</taxon>
        <taxon>Pleosporomycetidae</taxon>
        <taxon>Venturiales</taxon>
        <taxon>Venturiaceae</taxon>
        <taxon>Venturia</taxon>
    </lineage>
</organism>
<dbReference type="Proteomes" id="UP000298493">
    <property type="component" value="Unassembled WGS sequence"/>
</dbReference>
<comment type="caution">
    <text evidence="2">The sequence shown here is derived from an EMBL/GenBank/DDBJ whole genome shotgun (WGS) entry which is preliminary data.</text>
</comment>
<evidence type="ECO:0000313" key="3">
    <source>
        <dbReference type="Proteomes" id="UP000298493"/>
    </source>
</evidence>